<protein>
    <recommendedName>
        <fullName evidence="4">Abscission/NoCut checkpoint regulator</fullName>
    </recommendedName>
</protein>
<dbReference type="Proteomes" id="UP000672032">
    <property type="component" value="Chromosome 9"/>
</dbReference>
<feature type="compositionally biased region" description="Basic and acidic residues" evidence="1">
    <location>
        <begin position="183"/>
        <end position="200"/>
    </location>
</feature>
<evidence type="ECO:0000313" key="3">
    <source>
        <dbReference type="Proteomes" id="UP000672032"/>
    </source>
</evidence>
<evidence type="ECO:0000256" key="1">
    <source>
        <dbReference type="SAM" id="MobiDB-lite"/>
    </source>
</evidence>
<feature type="compositionally biased region" description="Basic and acidic residues" evidence="1">
    <location>
        <begin position="129"/>
        <end position="162"/>
    </location>
</feature>
<organism evidence="2 3">
    <name type="scientific">Monilinia vaccinii-corymbosi</name>
    <dbReference type="NCBI Taxonomy" id="61207"/>
    <lineage>
        <taxon>Eukaryota</taxon>
        <taxon>Fungi</taxon>
        <taxon>Dikarya</taxon>
        <taxon>Ascomycota</taxon>
        <taxon>Pezizomycotina</taxon>
        <taxon>Leotiomycetes</taxon>
        <taxon>Helotiales</taxon>
        <taxon>Sclerotiniaceae</taxon>
        <taxon>Monilinia</taxon>
    </lineage>
</organism>
<dbReference type="OrthoDB" id="5407799at2759"/>
<accession>A0A8A3PQU7</accession>
<feature type="compositionally biased region" description="Polar residues" evidence="1">
    <location>
        <begin position="54"/>
        <end position="71"/>
    </location>
</feature>
<dbReference type="InterPro" id="IPR044553">
    <property type="entry name" value="Bbox1_ANCHR"/>
</dbReference>
<evidence type="ECO:0008006" key="4">
    <source>
        <dbReference type="Google" id="ProtNLM"/>
    </source>
</evidence>
<dbReference type="EMBL" id="CP063413">
    <property type="protein sequence ID" value="QSZ37520.1"/>
    <property type="molecule type" value="Genomic_DNA"/>
</dbReference>
<dbReference type="SUPFAM" id="SSF57845">
    <property type="entry name" value="B-box zinc-binding domain"/>
    <property type="match status" value="1"/>
</dbReference>
<feature type="region of interest" description="Disordered" evidence="1">
    <location>
        <begin position="21"/>
        <end position="200"/>
    </location>
</feature>
<gene>
    <name evidence="2" type="ORF">DSL72_008618</name>
</gene>
<keyword evidence="3" id="KW-1185">Reference proteome</keyword>
<proteinExistence type="predicted"/>
<name>A0A8A3PQU7_9HELO</name>
<dbReference type="PANTHER" id="PTHR46603:SF1">
    <property type="entry name" value="ABSCISSION_NOCUT CHECKPOINT REGULATOR"/>
    <property type="match status" value="1"/>
</dbReference>
<reference evidence="2" key="1">
    <citation type="submission" date="2020-10" db="EMBL/GenBank/DDBJ databases">
        <title>Genome Sequence of Monilinia vaccinii-corymbosi Sheds Light on Mummy Berry Disease Infection of Blueberry and Mating Type.</title>
        <authorList>
            <person name="Yow A.G."/>
            <person name="Zhang Y."/>
            <person name="Bansal K."/>
            <person name="Eacker S.M."/>
            <person name="Sullivan S."/>
            <person name="Liachko I."/>
            <person name="Cubeta M.A."/>
            <person name="Rollins J.A."/>
            <person name="Ashrafi H."/>
        </authorList>
    </citation>
    <scope>NUCLEOTIDE SEQUENCE</scope>
    <source>
        <strain evidence="2">RL-1</strain>
    </source>
</reference>
<feature type="region of interest" description="Disordered" evidence="1">
    <location>
        <begin position="251"/>
        <end position="280"/>
    </location>
</feature>
<dbReference type="PANTHER" id="PTHR46603">
    <property type="entry name" value="ABSCISSION/NOCUT CHECKPOINT REGULATOR"/>
    <property type="match status" value="1"/>
</dbReference>
<sequence length="394" mass="43470">MSDPPSYDQDLLKRLNALKKTSIRLDTSPHPPTNVFPKESTPEIDLSERLRSLRNGTPSNHSTPKASSAAVSTPPPLQQSSFNRHTTADDAAPLFSNDDHDDESLDQLLAELGTGTEWLNPDDPNDIQKLLDEAEKALPSHDDVAAAEEGSKETSEGAHQKENLLTSGLDMSVFAVEDDDEEKHEGIHHDTQMEGLEGESREVQDLIAKLRDEVKLDLEKGEADEQAPEEPSRARLEDANTNIHRETLSCFPEYGQDGSEGEEPRLMLPSAPSTRPEAHGKSSLDFELDFEHDFSARLAALKGRGAADSLGLPSAPVTNPVDRRLVTEAKGGLQKYTDEEMDAWCIICQDDATVECVGCDGDLYCARCWKEGHMGPDAGGEFKRHQWRKWVRPS</sequence>
<dbReference type="Pfam" id="PF22586">
    <property type="entry name" value="ANCHR-like_BBOX"/>
    <property type="match status" value="1"/>
</dbReference>
<dbReference type="AlphaFoldDB" id="A0A8A3PQU7"/>
<dbReference type="CDD" id="cd19817">
    <property type="entry name" value="Bbox1_ANCHR-like"/>
    <property type="match status" value="1"/>
</dbReference>
<evidence type="ECO:0000313" key="2">
    <source>
        <dbReference type="EMBL" id="QSZ37520.1"/>
    </source>
</evidence>